<proteinExistence type="inferred from homology"/>
<evidence type="ECO:0000256" key="1">
    <source>
        <dbReference type="ARBA" id="ARBA00022490"/>
    </source>
</evidence>
<dbReference type="Gene3D" id="3.40.50.150">
    <property type="entry name" value="Vaccinia Virus protein VP39"/>
    <property type="match status" value="1"/>
</dbReference>
<evidence type="ECO:0000313" key="7">
    <source>
        <dbReference type="EMBL" id="QQF82349.1"/>
    </source>
</evidence>
<dbReference type="GO" id="GO:0005829">
    <property type="term" value="C:cytosol"/>
    <property type="evidence" value="ECO:0007669"/>
    <property type="project" value="TreeGrafter"/>
</dbReference>
<dbReference type="InterPro" id="IPR003682">
    <property type="entry name" value="rRNA_ssu_MeTfrase_G"/>
</dbReference>
<dbReference type="RefSeq" id="WP_075294278.1">
    <property type="nucleotide sequence ID" value="NZ_CP018802.1"/>
</dbReference>
<evidence type="ECO:0000256" key="6">
    <source>
        <dbReference type="HAMAP-Rule" id="MF_00074"/>
    </source>
</evidence>
<feature type="binding site" evidence="6">
    <location>
        <position position="146"/>
    </location>
    <ligand>
        <name>S-adenosyl-L-methionine</name>
        <dbReference type="ChEBI" id="CHEBI:59789"/>
    </ligand>
</feature>
<dbReference type="PIRSF" id="PIRSF003078">
    <property type="entry name" value="GidB"/>
    <property type="match status" value="1"/>
</dbReference>
<feature type="binding site" evidence="6">
    <location>
        <begin position="131"/>
        <end position="132"/>
    </location>
    <ligand>
        <name>S-adenosyl-L-methionine</name>
        <dbReference type="ChEBI" id="CHEBI:59789"/>
    </ligand>
</feature>
<protein>
    <recommendedName>
        <fullName evidence="6">Ribosomal RNA small subunit methyltransferase G</fullName>
        <ecNumber evidence="6">2.1.1.170</ecNumber>
    </recommendedName>
    <alternativeName>
        <fullName evidence="6">16S rRNA 7-methylguanosine methyltransferase</fullName>
        <shortName evidence="6">16S rRNA m7G methyltransferase</shortName>
    </alternativeName>
</protein>
<keyword evidence="8" id="KW-1185">Reference proteome</keyword>
<organism evidence="7 8">
    <name type="scientific">Histophilus somni</name>
    <name type="common">Haemophilus somnus</name>
    <dbReference type="NCBI Taxonomy" id="731"/>
    <lineage>
        <taxon>Bacteria</taxon>
        <taxon>Pseudomonadati</taxon>
        <taxon>Pseudomonadota</taxon>
        <taxon>Gammaproteobacteria</taxon>
        <taxon>Pasteurellales</taxon>
        <taxon>Pasteurellaceae</taxon>
        <taxon>Histophilus</taxon>
    </lineage>
</organism>
<keyword evidence="3 6" id="KW-0489">Methyltransferase</keyword>
<reference evidence="7 8" key="1">
    <citation type="submission" date="2020-12" db="EMBL/GenBank/DDBJ databases">
        <title>ASc-MMNZ-VFA-070.</title>
        <authorList>
            <person name="Schryvers A."/>
            <person name="Mostafa Nazari M."/>
            <person name="Farshchi Andisi V."/>
            <person name="Timsit E."/>
            <person name="Walter Morck D."/>
        </authorList>
    </citation>
    <scope>NUCLEOTIDE SEQUENCE [LARGE SCALE GENOMIC DNA]</scope>
    <source>
        <strain evidence="7 8">ASc-MMNZ-VFA-070</strain>
    </source>
</reference>
<dbReference type="PANTHER" id="PTHR31760">
    <property type="entry name" value="S-ADENOSYL-L-METHIONINE-DEPENDENT METHYLTRANSFERASES SUPERFAMILY PROTEIN"/>
    <property type="match status" value="1"/>
</dbReference>
<keyword evidence="5 6" id="KW-0949">S-adenosyl-L-methionine</keyword>
<dbReference type="NCBIfam" id="TIGR00138">
    <property type="entry name" value="rsmG_gidB"/>
    <property type="match status" value="1"/>
</dbReference>
<dbReference type="SUPFAM" id="SSF53335">
    <property type="entry name" value="S-adenosyl-L-methionine-dependent methyltransferases"/>
    <property type="match status" value="1"/>
</dbReference>
<evidence type="ECO:0000256" key="2">
    <source>
        <dbReference type="ARBA" id="ARBA00022552"/>
    </source>
</evidence>
<comment type="function">
    <text evidence="6">Specifically methylates the N7 position of guanine in position 527 of 16S rRNA.</text>
</comment>
<evidence type="ECO:0000313" key="8">
    <source>
        <dbReference type="Proteomes" id="UP000595373"/>
    </source>
</evidence>
<dbReference type="Pfam" id="PF02527">
    <property type="entry name" value="GidB"/>
    <property type="match status" value="1"/>
</dbReference>
<evidence type="ECO:0000256" key="5">
    <source>
        <dbReference type="ARBA" id="ARBA00022691"/>
    </source>
</evidence>
<accession>A0A9Q6Z0I3</accession>
<evidence type="ECO:0000256" key="4">
    <source>
        <dbReference type="ARBA" id="ARBA00022679"/>
    </source>
</evidence>
<comment type="similarity">
    <text evidence="6">Belongs to the methyltransferase superfamily. RNA methyltransferase RsmG family.</text>
</comment>
<comment type="caution">
    <text evidence="6">Lacks conserved residue(s) required for the propagation of feature annotation.</text>
</comment>
<dbReference type="OrthoDB" id="9808773at2"/>
<name>A0A9Q6Z0I3_HISSO</name>
<dbReference type="CDD" id="cd02440">
    <property type="entry name" value="AdoMet_MTases"/>
    <property type="match status" value="1"/>
</dbReference>
<dbReference type="EC" id="2.1.1.170" evidence="6"/>
<dbReference type="InterPro" id="IPR029063">
    <property type="entry name" value="SAM-dependent_MTases_sf"/>
</dbReference>
<feature type="binding site" evidence="6">
    <location>
        <position position="85"/>
    </location>
    <ligand>
        <name>S-adenosyl-L-methionine</name>
        <dbReference type="ChEBI" id="CHEBI:59789"/>
    </ligand>
</feature>
<keyword evidence="1 6" id="KW-0963">Cytoplasm</keyword>
<dbReference type="EMBL" id="CP066558">
    <property type="protein sequence ID" value="QQF82349.1"/>
    <property type="molecule type" value="Genomic_DNA"/>
</dbReference>
<dbReference type="PANTHER" id="PTHR31760:SF0">
    <property type="entry name" value="S-ADENOSYL-L-METHIONINE-DEPENDENT METHYLTRANSFERASES SUPERFAMILY PROTEIN"/>
    <property type="match status" value="1"/>
</dbReference>
<keyword evidence="4 6" id="KW-0808">Transferase</keyword>
<evidence type="ECO:0000256" key="3">
    <source>
        <dbReference type="ARBA" id="ARBA00022603"/>
    </source>
</evidence>
<comment type="catalytic activity">
    <reaction evidence="6">
        <text>guanosine(527) in 16S rRNA + S-adenosyl-L-methionine = N(7)-methylguanosine(527) in 16S rRNA + S-adenosyl-L-homocysteine</text>
        <dbReference type="Rhea" id="RHEA:42732"/>
        <dbReference type="Rhea" id="RHEA-COMP:10209"/>
        <dbReference type="Rhea" id="RHEA-COMP:10210"/>
        <dbReference type="ChEBI" id="CHEBI:57856"/>
        <dbReference type="ChEBI" id="CHEBI:59789"/>
        <dbReference type="ChEBI" id="CHEBI:74269"/>
        <dbReference type="ChEBI" id="CHEBI:74480"/>
        <dbReference type="EC" id="2.1.1.170"/>
    </reaction>
</comment>
<dbReference type="Proteomes" id="UP000595373">
    <property type="component" value="Chromosome"/>
</dbReference>
<sequence length="220" mass="25152">MADLQKNLMEKLNFLLKNTALLPTNLQKERLVQLVLLLNKWNKAYNLTSVRDPMEMLVKHTLDSIVVSPYLQGNIFIDVGTGPGLPGLPLAIINPDKKFFLLDSLGKRISFIRNAVRELELTNVEPVLSRVEEFKPDHQFDGVLSRAFASLKDMTEWCQHLLTDQGFFYALKGQYNMEEVSALSAQFSVDKIIELNVPELVGKRHLVLLKKIRINLMNYL</sequence>
<feature type="binding site" evidence="6">
    <location>
        <position position="80"/>
    </location>
    <ligand>
        <name>S-adenosyl-L-methionine</name>
        <dbReference type="ChEBI" id="CHEBI:59789"/>
    </ligand>
</feature>
<gene>
    <name evidence="6 7" type="primary">rsmG</name>
    <name evidence="7" type="ORF">JFL49_10025</name>
</gene>
<comment type="subcellular location">
    <subcellularLocation>
        <location evidence="6">Cytoplasm</location>
    </subcellularLocation>
</comment>
<dbReference type="HAMAP" id="MF_00074">
    <property type="entry name" value="16SrRNA_methyltr_G"/>
    <property type="match status" value="1"/>
</dbReference>
<dbReference type="AlphaFoldDB" id="A0A9Q6Z0I3"/>
<dbReference type="GO" id="GO:0070043">
    <property type="term" value="F:rRNA (guanine-N7-)-methyltransferase activity"/>
    <property type="evidence" value="ECO:0007669"/>
    <property type="project" value="UniProtKB-UniRule"/>
</dbReference>
<keyword evidence="2 6" id="KW-0698">rRNA processing</keyword>